<evidence type="ECO:0000256" key="2">
    <source>
        <dbReference type="SAM" id="MobiDB-lite"/>
    </source>
</evidence>
<dbReference type="PRINTS" id="PR00080">
    <property type="entry name" value="SDRFAMILY"/>
</dbReference>
<dbReference type="SMART" id="SM00822">
    <property type="entry name" value="PKS_KR"/>
    <property type="match status" value="1"/>
</dbReference>
<dbReference type="PANTHER" id="PTHR43975">
    <property type="entry name" value="ZGC:101858"/>
    <property type="match status" value="1"/>
</dbReference>
<proteinExistence type="predicted"/>
<dbReference type="InterPro" id="IPR057326">
    <property type="entry name" value="KR_dom"/>
</dbReference>
<organism evidence="4 5">
    <name type="scientific">Globodera rostochiensis</name>
    <name type="common">Golden nematode worm</name>
    <name type="synonym">Heterodera rostochiensis</name>
    <dbReference type="NCBI Taxonomy" id="31243"/>
    <lineage>
        <taxon>Eukaryota</taxon>
        <taxon>Metazoa</taxon>
        <taxon>Ecdysozoa</taxon>
        <taxon>Nematoda</taxon>
        <taxon>Chromadorea</taxon>
        <taxon>Rhabditida</taxon>
        <taxon>Tylenchina</taxon>
        <taxon>Tylenchomorpha</taxon>
        <taxon>Tylenchoidea</taxon>
        <taxon>Heteroderidae</taxon>
        <taxon>Heteroderinae</taxon>
        <taxon>Globodera</taxon>
    </lineage>
</organism>
<name>A0A914HJ07_GLORO</name>
<dbReference type="PANTHER" id="PTHR43975:SF2">
    <property type="entry name" value="EG:BACR7A4.14 PROTEIN-RELATED"/>
    <property type="match status" value="1"/>
</dbReference>
<accession>A0A914HJ07</accession>
<dbReference type="SMART" id="SM00054">
    <property type="entry name" value="EFh"/>
    <property type="match status" value="3"/>
</dbReference>
<dbReference type="FunFam" id="3.40.50.720:FF:000084">
    <property type="entry name" value="Short-chain dehydrogenase reductase"/>
    <property type="match status" value="1"/>
</dbReference>
<feature type="region of interest" description="Disordered" evidence="2">
    <location>
        <begin position="470"/>
        <end position="495"/>
    </location>
</feature>
<feature type="compositionally biased region" description="Pro residues" evidence="2">
    <location>
        <begin position="485"/>
        <end position="495"/>
    </location>
</feature>
<feature type="domain" description="EF-hand" evidence="3">
    <location>
        <begin position="400"/>
        <end position="435"/>
    </location>
</feature>
<keyword evidence="1" id="KW-0106">Calcium</keyword>
<feature type="compositionally biased region" description="Polar residues" evidence="2">
    <location>
        <begin position="256"/>
        <end position="277"/>
    </location>
</feature>
<feature type="region of interest" description="Disordered" evidence="2">
    <location>
        <begin position="256"/>
        <end position="291"/>
    </location>
</feature>
<dbReference type="PRINTS" id="PR00081">
    <property type="entry name" value="GDHRDH"/>
</dbReference>
<dbReference type="Pfam" id="PF13561">
    <property type="entry name" value="adh_short_C2"/>
    <property type="match status" value="1"/>
</dbReference>
<reference evidence="5" key="1">
    <citation type="submission" date="2022-11" db="UniProtKB">
        <authorList>
            <consortium name="WormBaseParasite"/>
        </authorList>
    </citation>
    <scope>IDENTIFICATION</scope>
</reference>
<dbReference type="PROSITE" id="PS50222">
    <property type="entry name" value="EF_HAND_2"/>
    <property type="match status" value="2"/>
</dbReference>
<evidence type="ECO:0000259" key="3">
    <source>
        <dbReference type="PROSITE" id="PS50222"/>
    </source>
</evidence>
<evidence type="ECO:0000256" key="1">
    <source>
        <dbReference type="ARBA" id="ARBA00022837"/>
    </source>
</evidence>
<dbReference type="Proteomes" id="UP000887572">
    <property type="component" value="Unplaced"/>
</dbReference>
<sequence length="495" mass="54460">MTSKMVAVITGASSGLGKATALLFARNGYRLSLCGRNEKALEGVAVNCLKEGDLADDQVLTIIGDVREEITLKNIVNQTDERFGRIDVLVNCAGIISPGGAEDTSLSVLDGLMDVNVKSMIRLSQLAVPHLQKTRGNIVNVSSIAGICAFPAVTYYCISKAAVDKFTECLSMELAPKGIRVNAVNPALIVTELHRRSGMPEEQYNDFVRRGAQTHALGRVGTPEEVASSILFLARDATFTTGQLLKIDDARVLPPSSNEWATTEQGTKPTAKVTRQSPPMPEIMSSGGTSQFVGLKPESKDEMFHRIDTNRDNEITLDDYMKRDRFYVESVRTEFNDIDTNRDAKVTKAEFDAFVRRLEEQRKTAMLEASKLTLQKNDGNRDGELSVDELGTYINGTLQRSVAQLPEVFRQFDRNSNQKLSLDEFHELDFNFPWEKFPPSGQMLFNGDGAQPPPFVAEQSAPLPPQLMQQAGRVGLGPHSASPIMAPPHPQPVLY</sequence>
<dbReference type="GO" id="GO:0005509">
    <property type="term" value="F:calcium ion binding"/>
    <property type="evidence" value="ECO:0007669"/>
    <property type="project" value="InterPro"/>
</dbReference>
<keyword evidence="4" id="KW-1185">Reference proteome</keyword>
<protein>
    <submittedName>
        <fullName evidence="5">EF-hand domain-containing protein</fullName>
    </submittedName>
</protein>
<dbReference type="Pfam" id="PF13202">
    <property type="entry name" value="EF-hand_5"/>
    <property type="match status" value="2"/>
</dbReference>
<dbReference type="InterPro" id="IPR002048">
    <property type="entry name" value="EF_hand_dom"/>
</dbReference>
<dbReference type="InterPro" id="IPR036291">
    <property type="entry name" value="NAD(P)-bd_dom_sf"/>
</dbReference>
<evidence type="ECO:0000313" key="4">
    <source>
        <dbReference type="Proteomes" id="UP000887572"/>
    </source>
</evidence>
<dbReference type="Gene3D" id="3.40.50.720">
    <property type="entry name" value="NAD(P)-binding Rossmann-like Domain"/>
    <property type="match status" value="1"/>
</dbReference>
<dbReference type="WBParaSite" id="Gr19_v10_g17333.t1">
    <property type="protein sequence ID" value="Gr19_v10_g17333.t1"/>
    <property type="gene ID" value="Gr19_v10_g17333"/>
</dbReference>
<dbReference type="SUPFAM" id="SSF51735">
    <property type="entry name" value="NAD(P)-binding Rossmann-fold domains"/>
    <property type="match status" value="1"/>
</dbReference>
<dbReference type="InterPro" id="IPR018247">
    <property type="entry name" value="EF_Hand_1_Ca_BS"/>
</dbReference>
<dbReference type="SUPFAM" id="SSF47473">
    <property type="entry name" value="EF-hand"/>
    <property type="match status" value="1"/>
</dbReference>
<feature type="domain" description="EF-hand" evidence="3">
    <location>
        <begin position="326"/>
        <end position="361"/>
    </location>
</feature>
<dbReference type="Gene3D" id="1.10.238.10">
    <property type="entry name" value="EF-hand"/>
    <property type="match status" value="2"/>
</dbReference>
<dbReference type="InterPro" id="IPR002347">
    <property type="entry name" value="SDR_fam"/>
</dbReference>
<dbReference type="PROSITE" id="PS00018">
    <property type="entry name" value="EF_HAND_1"/>
    <property type="match status" value="1"/>
</dbReference>
<dbReference type="InterPro" id="IPR011992">
    <property type="entry name" value="EF-hand-dom_pair"/>
</dbReference>
<dbReference type="AlphaFoldDB" id="A0A914HJ07"/>
<evidence type="ECO:0000313" key="5">
    <source>
        <dbReference type="WBParaSite" id="Gr19_v10_g17333.t1"/>
    </source>
</evidence>